<reference evidence="1" key="1">
    <citation type="submission" date="2019-10" db="EMBL/GenBank/DDBJ databases">
        <title>The sequence and de novo assembly of the wild yak genome.</title>
        <authorList>
            <person name="Liu Y."/>
        </authorList>
    </citation>
    <scope>NUCLEOTIDE SEQUENCE [LARGE SCALE GENOMIC DNA]</scope>
    <source>
        <strain evidence="1">WY2019</strain>
    </source>
</reference>
<name>A0A6B0SLN1_9CETA</name>
<accession>A0A6B0SLN1</accession>
<evidence type="ECO:0000313" key="1">
    <source>
        <dbReference type="EMBL" id="MXQ99653.1"/>
    </source>
</evidence>
<sequence>MSAAGEATPTEVAASVSPQAVQKHLASLGDGDVPLALDAGNLSGNVIPKATTAGTNGKVPKVIIKRVGGSLKWFNMKNGYNFITRHNIQEAVFVPQIAIMRSNPRQVPMHGVDMVQSEWATEATNMTGPAG</sequence>
<proteinExistence type="predicted"/>
<gene>
    <name evidence="1" type="ORF">E5288_WYG010064</name>
</gene>
<comment type="caution">
    <text evidence="1">The sequence shown here is derived from an EMBL/GenBank/DDBJ whole genome shotgun (WGS) entry which is preliminary data.</text>
</comment>
<organism evidence="1 2">
    <name type="scientific">Bos mutus</name>
    <name type="common">wild yak</name>
    <dbReference type="NCBI Taxonomy" id="72004"/>
    <lineage>
        <taxon>Eukaryota</taxon>
        <taxon>Metazoa</taxon>
        <taxon>Chordata</taxon>
        <taxon>Craniata</taxon>
        <taxon>Vertebrata</taxon>
        <taxon>Euteleostomi</taxon>
        <taxon>Mammalia</taxon>
        <taxon>Eutheria</taxon>
        <taxon>Laurasiatheria</taxon>
        <taxon>Artiodactyla</taxon>
        <taxon>Ruminantia</taxon>
        <taxon>Pecora</taxon>
        <taxon>Bovidae</taxon>
        <taxon>Bovinae</taxon>
        <taxon>Bos</taxon>
    </lineage>
</organism>
<dbReference type="InterPro" id="IPR012340">
    <property type="entry name" value="NA-bd_OB-fold"/>
</dbReference>
<dbReference type="Gene3D" id="2.40.50.140">
    <property type="entry name" value="Nucleic acid-binding proteins"/>
    <property type="match status" value="1"/>
</dbReference>
<evidence type="ECO:0000313" key="2">
    <source>
        <dbReference type="Proteomes" id="UP000322234"/>
    </source>
</evidence>
<protein>
    <submittedName>
        <fullName evidence="1">Uncharacterized protein</fullName>
    </submittedName>
</protein>
<dbReference type="InterPro" id="IPR050181">
    <property type="entry name" value="Cold_shock_domain"/>
</dbReference>
<dbReference type="PANTHER" id="PTHR11544">
    <property type="entry name" value="COLD SHOCK DOMAIN CONTAINING PROTEINS"/>
    <property type="match status" value="1"/>
</dbReference>
<dbReference type="AlphaFoldDB" id="A0A6B0SLN1"/>
<keyword evidence="2" id="KW-1185">Reference proteome</keyword>
<dbReference type="Proteomes" id="UP000322234">
    <property type="component" value="Unassembled WGS sequence"/>
</dbReference>
<dbReference type="EMBL" id="VBQZ03000632">
    <property type="protein sequence ID" value="MXQ99653.1"/>
    <property type="molecule type" value="Genomic_DNA"/>
</dbReference>
<dbReference type="SUPFAM" id="SSF50249">
    <property type="entry name" value="Nucleic acid-binding proteins"/>
    <property type="match status" value="1"/>
</dbReference>